<dbReference type="PANTHER" id="PTHR10306:SF17">
    <property type="entry name" value="MARVEL DOMAIN-CONTAINING PROTEIN"/>
    <property type="match status" value="1"/>
</dbReference>
<dbReference type="Proteomes" id="UP001626550">
    <property type="component" value="Unassembled WGS sequence"/>
</dbReference>
<sequence>MDKYIGQDRTFEVLKEPRGFIKLLEFLFAILAFATTTNYGSSVDFTAECNNTSHDLHFPISYPFRLDEYKGIKKDPCSDTSDPKTFFGDFSSNAQFYVFIGVMSMLYSLAALVLYIFYSSKYEQTKMIKKIDLIITGVFSFGFFISSVAWSFGVSNLKYYSSFDQLVGQLTDGSTHNFAKFDAKSIAVFGGLNVSLIFGYFNCFLWASNMWFIVKELRKEPDSDVENASAPNDMK</sequence>
<evidence type="ECO:0000256" key="7">
    <source>
        <dbReference type="PROSITE-ProRule" id="PRU00581"/>
    </source>
</evidence>
<evidence type="ECO:0000313" key="11">
    <source>
        <dbReference type="Proteomes" id="UP001626550"/>
    </source>
</evidence>
<feature type="domain" description="MARVEL" evidence="9">
    <location>
        <begin position="13"/>
        <end position="218"/>
    </location>
</feature>
<comment type="caution">
    <text evidence="10">The sequence shown here is derived from an EMBL/GenBank/DDBJ whole genome shotgun (WGS) entry which is preliminary data.</text>
</comment>
<keyword evidence="4 8" id="KW-1133">Transmembrane helix</keyword>
<comment type="subcellular location">
    <subcellularLocation>
        <location evidence="1">Membrane</location>
        <topology evidence="1">Multi-pass membrane protein</topology>
    </subcellularLocation>
</comment>
<keyword evidence="11" id="KW-1185">Reference proteome</keyword>
<feature type="transmembrane region" description="Helical" evidence="8">
    <location>
        <begin position="96"/>
        <end position="118"/>
    </location>
</feature>
<name>A0ABD2QKX7_9PLAT</name>
<organism evidence="10 11">
    <name type="scientific">Cichlidogyrus casuarinus</name>
    <dbReference type="NCBI Taxonomy" id="1844966"/>
    <lineage>
        <taxon>Eukaryota</taxon>
        <taxon>Metazoa</taxon>
        <taxon>Spiralia</taxon>
        <taxon>Lophotrochozoa</taxon>
        <taxon>Platyhelminthes</taxon>
        <taxon>Monogenea</taxon>
        <taxon>Monopisthocotylea</taxon>
        <taxon>Dactylogyridea</taxon>
        <taxon>Ancyrocephalidae</taxon>
        <taxon>Cichlidogyrus</taxon>
    </lineage>
</organism>
<dbReference type="InterPro" id="IPR008253">
    <property type="entry name" value="Marvel"/>
</dbReference>
<evidence type="ECO:0000256" key="6">
    <source>
        <dbReference type="ARBA" id="ARBA00023180"/>
    </source>
</evidence>
<evidence type="ECO:0000256" key="5">
    <source>
        <dbReference type="ARBA" id="ARBA00023136"/>
    </source>
</evidence>
<evidence type="ECO:0000256" key="1">
    <source>
        <dbReference type="ARBA" id="ARBA00004141"/>
    </source>
</evidence>
<gene>
    <name evidence="10" type="ORF">Ciccas_001131</name>
</gene>
<evidence type="ECO:0000259" key="9">
    <source>
        <dbReference type="PROSITE" id="PS51225"/>
    </source>
</evidence>
<evidence type="ECO:0000256" key="8">
    <source>
        <dbReference type="SAM" id="Phobius"/>
    </source>
</evidence>
<dbReference type="PRINTS" id="PR00220">
    <property type="entry name" value="SYNAPTOPHYSN"/>
</dbReference>
<evidence type="ECO:0000256" key="4">
    <source>
        <dbReference type="ARBA" id="ARBA00022989"/>
    </source>
</evidence>
<keyword evidence="5 7" id="KW-0472">Membrane</keyword>
<accession>A0ABD2QKX7</accession>
<evidence type="ECO:0000256" key="3">
    <source>
        <dbReference type="ARBA" id="ARBA00022692"/>
    </source>
</evidence>
<evidence type="ECO:0000256" key="2">
    <source>
        <dbReference type="ARBA" id="ARBA00006476"/>
    </source>
</evidence>
<dbReference type="PROSITE" id="PS51225">
    <property type="entry name" value="MARVEL"/>
    <property type="match status" value="1"/>
</dbReference>
<proteinExistence type="inferred from homology"/>
<evidence type="ECO:0000313" key="10">
    <source>
        <dbReference type="EMBL" id="KAL3320193.1"/>
    </source>
</evidence>
<dbReference type="PANTHER" id="PTHR10306">
    <property type="entry name" value="SYNAPTOPHYSIN"/>
    <property type="match status" value="1"/>
</dbReference>
<dbReference type="AlphaFoldDB" id="A0ABD2QKX7"/>
<dbReference type="EMBL" id="JBJKFK010000070">
    <property type="protein sequence ID" value="KAL3320193.1"/>
    <property type="molecule type" value="Genomic_DNA"/>
</dbReference>
<keyword evidence="6" id="KW-0325">Glycoprotein</keyword>
<protein>
    <recommendedName>
        <fullName evidence="9">MARVEL domain-containing protein</fullName>
    </recommendedName>
</protein>
<feature type="transmembrane region" description="Helical" evidence="8">
    <location>
        <begin position="130"/>
        <end position="152"/>
    </location>
</feature>
<comment type="similarity">
    <text evidence="2">Belongs to the synaptophysin/synaptobrevin family.</text>
</comment>
<dbReference type="Pfam" id="PF01284">
    <property type="entry name" value="MARVEL"/>
    <property type="match status" value="1"/>
</dbReference>
<dbReference type="GO" id="GO:0016020">
    <property type="term" value="C:membrane"/>
    <property type="evidence" value="ECO:0007669"/>
    <property type="project" value="UniProtKB-SubCell"/>
</dbReference>
<reference evidence="10 11" key="1">
    <citation type="submission" date="2024-11" db="EMBL/GenBank/DDBJ databases">
        <title>Adaptive evolution of stress response genes in parasites aligns with host niche diversity.</title>
        <authorList>
            <person name="Hahn C."/>
            <person name="Resl P."/>
        </authorList>
    </citation>
    <scope>NUCLEOTIDE SEQUENCE [LARGE SCALE GENOMIC DNA]</scope>
    <source>
        <strain evidence="10">EGGRZ-B1_66</strain>
        <tissue evidence="10">Body</tissue>
    </source>
</reference>
<feature type="transmembrane region" description="Helical" evidence="8">
    <location>
        <begin position="186"/>
        <end position="208"/>
    </location>
</feature>
<dbReference type="InterPro" id="IPR001285">
    <property type="entry name" value="Synaptophysin/porin"/>
</dbReference>
<feature type="transmembrane region" description="Helical" evidence="8">
    <location>
        <begin position="20"/>
        <end position="40"/>
    </location>
</feature>
<keyword evidence="3 7" id="KW-0812">Transmembrane</keyword>